<dbReference type="InterPro" id="IPR003766">
    <property type="entry name" value="Uronate_isomerase"/>
</dbReference>
<dbReference type="InterPro" id="IPR032466">
    <property type="entry name" value="Metal_Hydrolase"/>
</dbReference>
<accession>A0ABD4X2W9</accession>
<dbReference type="Pfam" id="PF02614">
    <property type="entry name" value="UxaC"/>
    <property type="match status" value="1"/>
</dbReference>
<evidence type="ECO:0000256" key="3">
    <source>
        <dbReference type="ARBA" id="ARBA00008397"/>
    </source>
</evidence>
<gene>
    <name evidence="7 8" type="primary">uxaC</name>
    <name evidence="8" type="ORF">PVE99_31140</name>
</gene>
<organism evidence="8 9">
    <name type="scientific">Priestia megaterium</name>
    <name type="common">Bacillus megaterium</name>
    <dbReference type="NCBI Taxonomy" id="1404"/>
    <lineage>
        <taxon>Bacteria</taxon>
        <taxon>Bacillati</taxon>
        <taxon>Bacillota</taxon>
        <taxon>Bacilli</taxon>
        <taxon>Bacillales</taxon>
        <taxon>Bacillaceae</taxon>
        <taxon>Priestia</taxon>
    </lineage>
</organism>
<evidence type="ECO:0000256" key="6">
    <source>
        <dbReference type="ARBA" id="ARBA00023235"/>
    </source>
</evidence>
<evidence type="ECO:0000256" key="7">
    <source>
        <dbReference type="HAMAP-Rule" id="MF_00675"/>
    </source>
</evidence>
<evidence type="ECO:0000313" key="9">
    <source>
        <dbReference type="Proteomes" id="UP001213771"/>
    </source>
</evidence>
<dbReference type="EMBL" id="JARAOX010000247">
    <property type="protein sequence ID" value="MDD9786815.1"/>
    <property type="molecule type" value="Genomic_DNA"/>
</dbReference>
<dbReference type="AlphaFoldDB" id="A0ABD4X2W9"/>
<proteinExistence type="inferred from homology"/>
<comment type="similarity">
    <text evidence="3 7">Belongs to the metallo-dependent hydrolases superfamily. Uronate isomerase family.</text>
</comment>
<dbReference type="Gene3D" id="1.10.2020.10">
    <property type="entry name" value="uronate isomerase, domain 2, chain A"/>
    <property type="match status" value="1"/>
</dbReference>
<dbReference type="SUPFAM" id="SSF51556">
    <property type="entry name" value="Metallo-dependent hydrolases"/>
    <property type="match status" value="1"/>
</dbReference>
<comment type="catalytic activity">
    <reaction evidence="7">
        <text>aldehydo-D-galacturonate = keto-D-tagaturonate</text>
        <dbReference type="Rhea" id="RHEA:27702"/>
        <dbReference type="ChEBI" id="CHEBI:12952"/>
        <dbReference type="ChEBI" id="CHEBI:17886"/>
    </reaction>
</comment>
<dbReference type="GO" id="GO:0008880">
    <property type="term" value="F:glucuronate isomerase activity"/>
    <property type="evidence" value="ECO:0007669"/>
    <property type="project" value="UniProtKB-UniRule"/>
</dbReference>
<reference evidence="8 9" key="1">
    <citation type="submission" date="2023-02" db="EMBL/GenBank/DDBJ databases">
        <authorList>
            <person name="Olszewska D."/>
        </authorList>
    </citation>
    <scope>NUCLEOTIDE SEQUENCE [LARGE SCALE GENOMIC DNA]</scope>
    <source>
        <strain evidence="8 9">FDU301</strain>
    </source>
</reference>
<comment type="catalytic activity">
    <reaction evidence="1 7">
        <text>D-glucuronate = D-fructuronate</text>
        <dbReference type="Rhea" id="RHEA:13049"/>
        <dbReference type="ChEBI" id="CHEBI:58720"/>
        <dbReference type="ChEBI" id="CHEBI:59863"/>
        <dbReference type="EC" id="5.3.1.12"/>
    </reaction>
</comment>
<evidence type="ECO:0000313" key="8">
    <source>
        <dbReference type="EMBL" id="MDD9786815.1"/>
    </source>
</evidence>
<keyword evidence="6 7" id="KW-0413">Isomerase</keyword>
<sequence>MKKFMDDNFLLTNETAAHLYNAYAKDMPIIDYHCHLNPQEIYENKQFKTLTNVWLDGDHYKWRLMRANGIEEEKITGSASDYEKFLAWAKTVPMTIGNPLYHWTHLELKRFFDIDEILNEHTAPFIWEKANEKLRSGKFGARDLITRSNVKVICTTDDPTDSLEYHMKLRDVQGFETQVLPSFRPDKGLEINQEGFKNWIAKLQDCAHHSIYTYDDLLKALESRARFFHSMGGRLSDHALNKMVYTKTSKEEVSEIFLKALKGEGVSTEEESKYKSYTLIFLGKLYNELGWAMQFHLHALRNNNTKMFHQLGPDTGYDSMYDGQVAEPLVKLLDQMDVQNSLPKTILYSLNPKDNYVLASIIGSFQGDGIPGKLQLGTAWWFNDQREGMLEQMKALSNIGLFSRFIGMLTDSRSFLSYTRHEYFRRLVCSLIGTWVEEGEVPNDQQLLEQIVKGVCYENAKDYFSFPAYTLQN</sequence>
<comment type="pathway">
    <text evidence="2 7">Carbohydrate metabolism; pentose and glucuronate interconversion.</text>
</comment>
<dbReference type="RefSeq" id="WP_274589549.1">
    <property type="nucleotide sequence ID" value="NZ_JARAOX010000247.1"/>
</dbReference>
<dbReference type="PANTHER" id="PTHR30068">
    <property type="entry name" value="URONATE ISOMERASE"/>
    <property type="match status" value="1"/>
</dbReference>
<protein>
    <recommendedName>
        <fullName evidence="5 7">Uronate isomerase</fullName>
        <ecNumber evidence="4 7">5.3.1.12</ecNumber>
    </recommendedName>
    <alternativeName>
        <fullName evidence="7">Glucuronate isomerase</fullName>
    </alternativeName>
    <alternativeName>
        <fullName evidence="7">Uronic isomerase</fullName>
    </alternativeName>
</protein>
<comment type="caution">
    <text evidence="8">The sequence shown here is derived from an EMBL/GenBank/DDBJ whole genome shotgun (WGS) entry which is preliminary data.</text>
</comment>
<dbReference type="EC" id="5.3.1.12" evidence="4 7"/>
<evidence type="ECO:0000256" key="5">
    <source>
        <dbReference type="ARBA" id="ARBA00020555"/>
    </source>
</evidence>
<dbReference type="Proteomes" id="UP001213771">
    <property type="component" value="Unassembled WGS sequence"/>
</dbReference>
<name>A0ABD4X2W9_PRIMG</name>
<dbReference type="Gene3D" id="3.20.20.140">
    <property type="entry name" value="Metal-dependent hydrolases"/>
    <property type="match status" value="1"/>
</dbReference>
<evidence type="ECO:0000256" key="2">
    <source>
        <dbReference type="ARBA" id="ARBA00004892"/>
    </source>
</evidence>
<evidence type="ECO:0000256" key="4">
    <source>
        <dbReference type="ARBA" id="ARBA00012546"/>
    </source>
</evidence>
<dbReference type="PANTHER" id="PTHR30068:SF4">
    <property type="entry name" value="URONATE ISOMERASE"/>
    <property type="match status" value="1"/>
</dbReference>
<dbReference type="HAMAP" id="MF_00675">
    <property type="entry name" value="UxaC"/>
    <property type="match status" value="1"/>
</dbReference>
<dbReference type="NCBIfam" id="NF002794">
    <property type="entry name" value="PRK02925.1"/>
    <property type="match status" value="1"/>
</dbReference>
<evidence type="ECO:0000256" key="1">
    <source>
        <dbReference type="ARBA" id="ARBA00001165"/>
    </source>
</evidence>